<feature type="domain" description="Peptidase A1" evidence="7">
    <location>
        <begin position="166"/>
        <end position="513"/>
    </location>
</feature>
<evidence type="ECO:0000256" key="3">
    <source>
        <dbReference type="ARBA" id="ARBA00022801"/>
    </source>
</evidence>
<feature type="active site" evidence="5">
    <location>
        <position position="398"/>
    </location>
</feature>
<proteinExistence type="inferred from homology"/>
<dbReference type="PANTHER" id="PTHR13683">
    <property type="entry name" value="ASPARTYL PROTEASES"/>
    <property type="match status" value="1"/>
</dbReference>
<reference evidence="9" key="3">
    <citation type="submission" date="2020-12" db="UniProtKB">
        <authorList>
            <consortium name="EnsemblPlants"/>
        </authorList>
    </citation>
    <scope>IDENTIFICATION</scope>
</reference>
<dbReference type="PROSITE" id="PS00141">
    <property type="entry name" value="ASP_PROTEASE"/>
    <property type="match status" value="1"/>
</dbReference>
<dbReference type="CDD" id="cd05472">
    <property type="entry name" value="cnd41_like"/>
    <property type="match status" value="1"/>
</dbReference>
<keyword evidence="3 6" id="KW-0378">Hydrolase</keyword>
<accession>A0A2K1ID76</accession>
<dbReference type="InterPro" id="IPR032799">
    <property type="entry name" value="TAXi_C"/>
</dbReference>
<evidence type="ECO:0000256" key="2">
    <source>
        <dbReference type="ARBA" id="ARBA00022670"/>
    </source>
</evidence>
<evidence type="ECO:0000313" key="8">
    <source>
        <dbReference type="EMBL" id="PNR27232.1"/>
    </source>
</evidence>
<evidence type="ECO:0000259" key="7">
    <source>
        <dbReference type="PROSITE" id="PS51767"/>
    </source>
</evidence>
<evidence type="ECO:0000256" key="1">
    <source>
        <dbReference type="ARBA" id="ARBA00007447"/>
    </source>
</evidence>
<dbReference type="InterPro" id="IPR001461">
    <property type="entry name" value="Aspartic_peptidase_A1"/>
</dbReference>
<dbReference type="GO" id="GO:0004190">
    <property type="term" value="F:aspartic-type endopeptidase activity"/>
    <property type="evidence" value="ECO:0007669"/>
    <property type="project" value="UniProtKB-KW"/>
</dbReference>
<feature type="active site" evidence="5">
    <location>
        <position position="184"/>
    </location>
</feature>
<dbReference type="FunCoup" id="A0A2K1ID76">
    <property type="interactions" value="230"/>
</dbReference>
<dbReference type="EnsemblPlants" id="Pp3c25_200V3.1">
    <property type="protein sequence ID" value="Pp3c25_200V3.1"/>
    <property type="gene ID" value="Pp3c25_200"/>
</dbReference>
<dbReference type="AlphaFoldDB" id="A0A2K1ID76"/>
<dbReference type="KEGG" id="ppp:112277291"/>
<organism evidence="8">
    <name type="scientific">Physcomitrium patens</name>
    <name type="common">Spreading-leaved earth moss</name>
    <name type="synonym">Physcomitrella patens</name>
    <dbReference type="NCBI Taxonomy" id="3218"/>
    <lineage>
        <taxon>Eukaryota</taxon>
        <taxon>Viridiplantae</taxon>
        <taxon>Streptophyta</taxon>
        <taxon>Embryophyta</taxon>
        <taxon>Bryophyta</taxon>
        <taxon>Bryophytina</taxon>
        <taxon>Bryopsida</taxon>
        <taxon>Funariidae</taxon>
        <taxon>Funariales</taxon>
        <taxon>Funariaceae</taxon>
        <taxon>Physcomitrium</taxon>
    </lineage>
</organism>
<keyword evidence="2 6" id="KW-0645">Protease</keyword>
<reference evidence="8 10" key="1">
    <citation type="journal article" date="2008" name="Science">
        <title>The Physcomitrella genome reveals evolutionary insights into the conquest of land by plants.</title>
        <authorList>
            <person name="Rensing S."/>
            <person name="Lang D."/>
            <person name="Zimmer A."/>
            <person name="Terry A."/>
            <person name="Salamov A."/>
            <person name="Shapiro H."/>
            <person name="Nishiyama T."/>
            <person name="Perroud P.-F."/>
            <person name="Lindquist E."/>
            <person name="Kamisugi Y."/>
            <person name="Tanahashi T."/>
            <person name="Sakakibara K."/>
            <person name="Fujita T."/>
            <person name="Oishi K."/>
            <person name="Shin-I T."/>
            <person name="Kuroki Y."/>
            <person name="Toyoda A."/>
            <person name="Suzuki Y."/>
            <person name="Hashimoto A."/>
            <person name="Yamaguchi K."/>
            <person name="Sugano A."/>
            <person name="Kohara Y."/>
            <person name="Fujiyama A."/>
            <person name="Anterola A."/>
            <person name="Aoki S."/>
            <person name="Ashton N."/>
            <person name="Barbazuk W.B."/>
            <person name="Barker E."/>
            <person name="Bennetzen J."/>
            <person name="Bezanilla M."/>
            <person name="Blankenship R."/>
            <person name="Cho S.H."/>
            <person name="Dutcher S."/>
            <person name="Estelle M."/>
            <person name="Fawcett J.A."/>
            <person name="Gundlach H."/>
            <person name="Hanada K."/>
            <person name="Heyl A."/>
            <person name="Hicks K.A."/>
            <person name="Hugh J."/>
            <person name="Lohr M."/>
            <person name="Mayer K."/>
            <person name="Melkozernov A."/>
            <person name="Murata T."/>
            <person name="Nelson D."/>
            <person name="Pils B."/>
            <person name="Prigge M."/>
            <person name="Reiss B."/>
            <person name="Renner T."/>
            <person name="Rombauts S."/>
            <person name="Rushton P."/>
            <person name="Sanderfoot A."/>
            <person name="Schween G."/>
            <person name="Shiu S.-H."/>
            <person name="Stueber K."/>
            <person name="Theodoulou F.L."/>
            <person name="Tu H."/>
            <person name="Van de Peer Y."/>
            <person name="Verrier P.J."/>
            <person name="Waters E."/>
            <person name="Wood A."/>
            <person name="Yang L."/>
            <person name="Cove D."/>
            <person name="Cuming A."/>
            <person name="Hasebe M."/>
            <person name="Lucas S."/>
            <person name="Mishler D.B."/>
            <person name="Reski R."/>
            <person name="Grigoriev I."/>
            <person name="Quatrano R.S."/>
            <person name="Boore J.L."/>
        </authorList>
    </citation>
    <scope>NUCLEOTIDE SEQUENCE [LARGE SCALE GENOMIC DNA]</scope>
    <source>
        <strain evidence="9 10">cv. Gransden 2004</strain>
    </source>
</reference>
<dbReference type="GeneID" id="112277291"/>
<dbReference type="GO" id="GO:0006508">
    <property type="term" value="P:proteolysis"/>
    <property type="evidence" value="ECO:0007669"/>
    <property type="project" value="UniProtKB-KW"/>
</dbReference>
<evidence type="ECO:0000256" key="6">
    <source>
        <dbReference type="RuleBase" id="RU000454"/>
    </source>
</evidence>
<dbReference type="RefSeq" id="XP_024365196.1">
    <property type="nucleotide sequence ID" value="XM_024509428.2"/>
</dbReference>
<keyword evidence="6" id="KW-0064">Aspartyl protease</keyword>
<protein>
    <recommendedName>
        <fullName evidence="7">Peptidase A1 domain-containing protein</fullName>
    </recommendedName>
</protein>
<keyword evidence="4" id="KW-0325">Glycoprotein</keyword>
<dbReference type="InterPro" id="IPR032861">
    <property type="entry name" value="TAXi_N"/>
</dbReference>
<name>A0A2K1ID76_PHYPA</name>
<gene>
    <name evidence="9" type="primary">LOC112277291</name>
    <name evidence="8" type="ORF">PHYPA_029384</name>
</gene>
<evidence type="ECO:0000313" key="10">
    <source>
        <dbReference type="Proteomes" id="UP000006727"/>
    </source>
</evidence>
<dbReference type="Proteomes" id="UP000006727">
    <property type="component" value="Chromosome 25"/>
</dbReference>
<dbReference type="Gramene" id="Pp3c25_200V3.1">
    <property type="protein sequence ID" value="Pp3c25_200V3.1"/>
    <property type="gene ID" value="Pp3c25_200"/>
</dbReference>
<dbReference type="Pfam" id="PF14543">
    <property type="entry name" value="TAXi_N"/>
    <property type="match status" value="1"/>
</dbReference>
<dbReference type="OMA" id="YLIPMDT"/>
<dbReference type="FunFam" id="2.40.70.10:FF:000033">
    <property type="entry name" value="Aspartyl protease family protein"/>
    <property type="match status" value="1"/>
</dbReference>
<dbReference type="PRINTS" id="PR00792">
    <property type="entry name" value="PEPSIN"/>
</dbReference>
<dbReference type="PaxDb" id="3218-PP1S395_33V6.1"/>
<dbReference type="PANTHER" id="PTHR13683:SF679">
    <property type="entry name" value="ASPARTYL PROTEASE FAMILY PROTEIN 2"/>
    <property type="match status" value="1"/>
</dbReference>
<dbReference type="PROSITE" id="PS51767">
    <property type="entry name" value="PEPTIDASE_A1"/>
    <property type="match status" value="1"/>
</dbReference>
<dbReference type="Gene3D" id="2.40.70.10">
    <property type="entry name" value="Acid Proteases"/>
    <property type="match status" value="2"/>
</dbReference>
<evidence type="ECO:0000256" key="5">
    <source>
        <dbReference type="PIRSR" id="PIRSR601461-1"/>
    </source>
</evidence>
<dbReference type="FunFam" id="2.40.70.10:FF:000031">
    <property type="entry name" value="Aspartyl protease AED1"/>
    <property type="match status" value="1"/>
</dbReference>
<evidence type="ECO:0000313" key="9">
    <source>
        <dbReference type="EnsemblPlants" id="Pp3c25_200V3.1"/>
    </source>
</evidence>
<dbReference type="Pfam" id="PF14541">
    <property type="entry name" value="TAXi_C"/>
    <property type="match status" value="1"/>
</dbReference>
<keyword evidence="10" id="KW-1185">Reference proteome</keyword>
<dbReference type="InterPro" id="IPR001969">
    <property type="entry name" value="Aspartic_peptidase_AS"/>
</dbReference>
<reference evidence="8 10" key="2">
    <citation type="journal article" date="2018" name="Plant J.">
        <title>The Physcomitrella patens chromosome-scale assembly reveals moss genome structure and evolution.</title>
        <authorList>
            <person name="Lang D."/>
            <person name="Ullrich K.K."/>
            <person name="Murat F."/>
            <person name="Fuchs J."/>
            <person name="Jenkins J."/>
            <person name="Haas F.B."/>
            <person name="Piednoel M."/>
            <person name="Gundlach H."/>
            <person name="Van Bel M."/>
            <person name="Meyberg R."/>
            <person name="Vives C."/>
            <person name="Morata J."/>
            <person name="Symeonidi A."/>
            <person name="Hiss M."/>
            <person name="Muchero W."/>
            <person name="Kamisugi Y."/>
            <person name="Saleh O."/>
            <person name="Blanc G."/>
            <person name="Decker E.L."/>
            <person name="van Gessel N."/>
            <person name="Grimwood J."/>
            <person name="Hayes R.D."/>
            <person name="Graham S.W."/>
            <person name="Gunter L.E."/>
            <person name="McDaniel S.F."/>
            <person name="Hoernstein S.N.W."/>
            <person name="Larsson A."/>
            <person name="Li F.W."/>
            <person name="Perroud P.F."/>
            <person name="Phillips J."/>
            <person name="Ranjan P."/>
            <person name="Rokshar D.S."/>
            <person name="Rothfels C.J."/>
            <person name="Schneider L."/>
            <person name="Shu S."/>
            <person name="Stevenson D.W."/>
            <person name="Thummler F."/>
            <person name="Tillich M."/>
            <person name="Villarreal Aguilar J.C."/>
            <person name="Widiez T."/>
            <person name="Wong G.K."/>
            <person name="Wymore A."/>
            <person name="Zhang Y."/>
            <person name="Zimmer A.D."/>
            <person name="Quatrano R.S."/>
            <person name="Mayer K.F.X."/>
            <person name="Goodstein D."/>
            <person name="Casacuberta J.M."/>
            <person name="Vandepoele K."/>
            <person name="Reski R."/>
            <person name="Cuming A.C."/>
            <person name="Tuskan G.A."/>
            <person name="Maumus F."/>
            <person name="Salse J."/>
            <person name="Schmutz J."/>
            <person name="Rensing S.A."/>
        </authorList>
    </citation>
    <scope>NUCLEOTIDE SEQUENCE [LARGE SCALE GENOMIC DNA]</scope>
    <source>
        <strain evidence="9 10">cv. Gransden 2004</strain>
    </source>
</reference>
<sequence length="518" mass="56360">MALLRFLRLEFCSSEFVFLVFAFLFLVPVSGLKRQAASVNETVTFNVLVMSKLRPDSSGQAFEERAASQVAAQNVSHATALAKIVHRNSLSSSVQHINASRQELMIETILRDEARFSSILMQINRPVSGEVRGTHKLHVDQHQRKTPAQDFEAPIFSGLAFGTGEYFAVVGVGTPRRDMYLVVDTGSDITWLQCAPCTNCYKQKDALFNPSSSSSFKVLDCSSSLCLNLDVMGCLSNKCLYQADYGDGSFTMGELVTDNVVLDDAFGPGQVVLTNIPLGCGHDNEGTFGTAAGILGLGRGPLSFPNNLDASTRNIFSYCLPDRESDPNHKSTLVFGDAAIPHTATGSVKFIPQLRNPRVATYYYVQITGISVGGNLLTNIPASVFQLDSHGNGGTIFDSGTTITRLEARAYTAVRDAFRAATMHLTSAADFKIFDTCYDFTGMNSISVPTVTFHFQGDVDMRLPPSNYIVPVSNNNIFCFAFAASMGPSVIGNVQQQSFRVIYDNVHKQIGLLPDQCS</sequence>
<dbReference type="InterPro" id="IPR033873">
    <property type="entry name" value="CND41-like"/>
</dbReference>
<dbReference type="InterPro" id="IPR021109">
    <property type="entry name" value="Peptidase_aspartic_dom_sf"/>
</dbReference>
<comment type="similarity">
    <text evidence="1 6">Belongs to the peptidase A1 family.</text>
</comment>
<dbReference type="InterPro" id="IPR033121">
    <property type="entry name" value="PEPTIDASE_A1"/>
</dbReference>
<dbReference type="SUPFAM" id="SSF50630">
    <property type="entry name" value="Acid proteases"/>
    <property type="match status" value="1"/>
</dbReference>
<dbReference type="STRING" id="3218.A0A2K1ID76"/>
<dbReference type="EMBL" id="ABEU02000025">
    <property type="protein sequence ID" value="PNR27232.1"/>
    <property type="molecule type" value="Genomic_DNA"/>
</dbReference>
<dbReference type="OrthoDB" id="637377at2759"/>
<evidence type="ECO:0000256" key="4">
    <source>
        <dbReference type="ARBA" id="ARBA00023180"/>
    </source>
</evidence>